<evidence type="ECO:0000313" key="1">
    <source>
        <dbReference type="EMBL" id="KAI5671844.1"/>
    </source>
</evidence>
<organism evidence="1 2">
    <name type="scientific">Catharanthus roseus</name>
    <name type="common">Madagascar periwinkle</name>
    <name type="synonym">Vinca rosea</name>
    <dbReference type="NCBI Taxonomy" id="4058"/>
    <lineage>
        <taxon>Eukaryota</taxon>
        <taxon>Viridiplantae</taxon>
        <taxon>Streptophyta</taxon>
        <taxon>Embryophyta</taxon>
        <taxon>Tracheophyta</taxon>
        <taxon>Spermatophyta</taxon>
        <taxon>Magnoliopsida</taxon>
        <taxon>eudicotyledons</taxon>
        <taxon>Gunneridae</taxon>
        <taxon>Pentapetalae</taxon>
        <taxon>asterids</taxon>
        <taxon>lamiids</taxon>
        <taxon>Gentianales</taxon>
        <taxon>Apocynaceae</taxon>
        <taxon>Rauvolfioideae</taxon>
        <taxon>Vinceae</taxon>
        <taxon>Catharanthinae</taxon>
        <taxon>Catharanthus</taxon>
    </lineage>
</organism>
<accession>A0ACC0BGV2</accession>
<comment type="caution">
    <text evidence="1">The sequence shown here is derived from an EMBL/GenBank/DDBJ whole genome shotgun (WGS) entry which is preliminary data.</text>
</comment>
<reference evidence="2" key="1">
    <citation type="journal article" date="2023" name="Nat. Plants">
        <title>Single-cell RNA sequencing provides a high-resolution roadmap for understanding the multicellular compartmentation of specialized metabolism.</title>
        <authorList>
            <person name="Sun S."/>
            <person name="Shen X."/>
            <person name="Li Y."/>
            <person name="Li Y."/>
            <person name="Wang S."/>
            <person name="Li R."/>
            <person name="Zhang H."/>
            <person name="Shen G."/>
            <person name="Guo B."/>
            <person name="Wei J."/>
            <person name="Xu J."/>
            <person name="St-Pierre B."/>
            <person name="Chen S."/>
            <person name="Sun C."/>
        </authorList>
    </citation>
    <scope>NUCLEOTIDE SEQUENCE [LARGE SCALE GENOMIC DNA]</scope>
</reference>
<proteinExistence type="predicted"/>
<sequence>MLGSCTLDMDPIDRGVVPWEDDSVTKSGYLSQCGPIGFLNDVNRLDMQEHHGTVTRAKKKQLKSHKDQIEQEKFQGLNFYVQDFMGQYAKSNAERIAGTLPSRN</sequence>
<evidence type="ECO:0000313" key="2">
    <source>
        <dbReference type="Proteomes" id="UP001060085"/>
    </source>
</evidence>
<dbReference type="EMBL" id="CM044703">
    <property type="protein sequence ID" value="KAI5671844.1"/>
    <property type="molecule type" value="Genomic_DNA"/>
</dbReference>
<gene>
    <name evidence="1" type="ORF">M9H77_12208</name>
</gene>
<dbReference type="Proteomes" id="UP001060085">
    <property type="component" value="Linkage Group LG03"/>
</dbReference>
<keyword evidence="2" id="KW-1185">Reference proteome</keyword>
<protein>
    <submittedName>
        <fullName evidence="1">Uncharacterized protein</fullName>
    </submittedName>
</protein>
<name>A0ACC0BGV2_CATRO</name>